<evidence type="ECO:0000313" key="3">
    <source>
        <dbReference type="Proteomes" id="UP000514752"/>
    </source>
</evidence>
<gene>
    <name evidence="2" type="ORF">H3L94_11740</name>
</gene>
<feature type="signal peptide" evidence="1">
    <location>
        <begin position="1"/>
        <end position="20"/>
    </location>
</feature>
<evidence type="ECO:0000313" key="2">
    <source>
        <dbReference type="EMBL" id="QMT40475.1"/>
    </source>
</evidence>
<dbReference type="InterPro" id="IPR038695">
    <property type="entry name" value="Saro_0823-like_sf"/>
</dbReference>
<name>A0A7D7NBB5_9NEIS</name>
<dbReference type="Gene3D" id="2.60.120.1140">
    <property type="entry name" value="Protein of unknown function DUF192"/>
    <property type="match status" value="1"/>
</dbReference>
<dbReference type="InterPro" id="IPR003795">
    <property type="entry name" value="DUF192"/>
</dbReference>
<protein>
    <submittedName>
        <fullName evidence="2">DUF192 domain-containing protein</fullName>
    </submittedName>
</protein>
<dbReference type="AlphaFoldDB" id="A0A7D7NBB5"/>
<evidence type="ECO:0000256" key="1">
    <source>
        <dbReference type="SAM" id="SignalP"/>
    </source>
</evidence>
<reference evidence="2 3" key="1">
    <citation type="submission" date="2020-07" db="EMBL/GenBank/DDBJ databases">
        <title>Genomic diversity of species in the Neisseriaceae family.</title>
        <authorList>
            <person name="Vincent A.T."/>
            <person name="Bernet E."/>
            <person name="Veyrier F.J."/>
        </authorList>
    </citation>
    <scope>NUCLEOTIDE SEQUENCE [LARGE SCALE GENOMIC DNA]</scope>
    <source>
        <strain evidence="2 3">DSM 22244</strain>
    </source>
</reference>
<dbReference type="Proteomes" id="UP000514752">
    <property type="component" value="Chromosome"/>
</dbReference>
<dbReference type="RefSeq" id="WP_182122131.1">
    <property type="nucleotide sequence ID" value="NZ_CP059567.1"/>
</dbReference>
<dbReference type="EMBL" id="CP059567">
    <property type="protein sequence ID" value="QMT40475.1"/>
    <property type="molecule type" value="Genomic_DNA"/>
</dbReference>
<keyword evidence="1" id="KW-0732">Signal</keyword>
<dbReference type="PANTHER" id="PTHR37953:SF1">
    <property type="entry name" value="UPF0127 PROTEIN MJ1496"/>
    <property type="match status" value="1"/>
</dbReference>
<accession>A0A7D7NBB5</accession>
<dbReference type="Pfam" id="PF02643">
    <property type="entry name" value="DUF192"/>
    <property type="match status" value="1"/>
</dbReference>
<dbReference type="PANTHER" id="PTHR37953">
    <property type="entry name" value="UPF0127 PROTEIN MJ1496"/>
    <property type="match status" value="1"/>
</dbReference>
<organism evidence="2 3">
    <name type="scientific">Neisseria shayeganii</name>
    <dbReference type="NCBI Taxonomy" id="607712"/>
    <lineage>
        <taxon>Bacteria</taxon>
        <taxon>Pseudomonadati</taxon>
        <taxon>Pseudomonadota</taxon>
        <taxon>Betaproteobacteria</taxon>
        <taxon>Neisseriales</taxon>
        <taxon>Neisseriaceae</taxon>
        <taxon>Neisseria</taxon>
    </lineage>
</organism>
<feature type="chain" id="PRO_5027738673" evidence="1">
    <location>
        <begin position="21"/>
        <end position="149"/>
    </location>
</feature>
<proteinExistence type="predicted"/>
<dbReference type="KEGG" id="nsg:H3L94_11740"/>
<sequence length="149" mass="16532">MCRRFRTAAAVWAAGLSAAAAEPLPQLDLPRTTLTLNGQAAEVQMAAEEASQQIGLMYRRRMPANEGMLFVFDQTAVQCLWMRHTPLPLTAAFIREDGRIASLHDMVPYSTRIHCSPEPVRYALEMNRGWFAGHGIGAGHLVRGLPVFR</sequence>